<dbReference type="AlphaFoldDB" id="A0AA86NY27"/>
<proteinExistence type="predicted"/>
<dbReference type="EMBL" id="CAXDID020000790">
    <property type="protein sequence ID" value="CAL6114213.1"/>
    <property type="molecule type" value="Genomic_DNA"/>
</dbReference>
<comment type="caution">
    <text evidence="1">The sequence shown here is derived from an EMBL/GenBank/DDBJ whole genome shotgun (WGS) entry which is preliminary data.</text>
</comment>
<gene>
    <name evidence="1" type="ORF">HINF_LOCUS14471</name>
    <name evidence="2" type="ORF">HINF_LOCUS77869</name>
</gene>
<protein>
    <submittedName>
        <fullName evidence="2">Hypothetical_protein</fullName>
    </submittedName>
</protein>
<organism evidence="1">
    <name type="scientific">Hexamita inflata</name>
    <dbReference type="NCBI Taxonomy" id="28002"/>
    <lineage>
        <taxon>Eukaryota</taxon>
        <taxon>Metamonada</taxon>
        <taxon>Diplomonadida</taxon>
        <taxon>Hexamitidae</taxon>
        <taxon>Hexamitinae</taxon>
        <taxon>Hexamita</taxon>
    </lineage>
</organism>
<reference evidence="2 3" key="2">
    <citation type="submission" date="2024-07" db="EMBL/GenBank/DDBJ databases">
        <authorList>
            <person name="Akdeniz Z."/>
        </authorList>
    </citation>
    <scope>NUCLEOTIDE SEQUENCE [LARGE SCALE GENOMIC DNA]</scope>
</reference>
<accession>A0AA86NY27</accession>
<keyword evidence="3" id="KW-1185">Reference proteome</keyword>
<dbReference type="EMBL" id="CATOUU010000376">
    <property type="protein sequence ID" value="CAI9926826.1"/>
    <property type="molecule type" value="Genomic_DNA"/>
</dbReference>
<evidence type="ECO:0000313" key="2">
    <source>
        <dbReference type="EMBL" id="CAL6114213.1"/>
    </source>
</evidence>
<evidence type="ECO:0000313" key="3">
    <source>
        <dbReference type="Proteomes" id="UP001642409"/>
    </source>
</evidence>
<name>A0AA86NY27_9EUKA</name>
<dbReference type="Proteomes" id="UP001642409">
    <property type="component" value="Unassembled WGS sequence"/>
</dbReference>
<reference evidence="1" key="1">
    <citation type="submission" date="2023-06" db="EMBL/GenBank/DDBJ databases">
        <authorList>
            <person name="Kurt Z."/>
        </authorList>
    </citation>
    <scope>NUCLEOTIDE SEQUENCE</scope>
</reference>
<sequence length="167" mass="19199">MSSYCLAICEHLPVAVHQLGYIAGSAHYFFGSCYSLNRSGMHDDARKQANILLKCLNANFIIKLLTQTVDFCLKQFCVNIIFFTFPSVLNAELQYFMSSNCQSVFDMFYKVELTNIKTLCIETHQTAFSVNKQYQFKKLKKGDDDEEGYTMISIWMSETHKNSFAEV</sequence>
<evidence type="ECO:0000313" key="1">
    <source>
        <dbReference type="EMBL" id="CAI9926826.1"/>
    </source>
</evidence>